<dbReference type="AlphaFoldDB" id="A0A1E3AKP2"/>
<evidence type="ECO:0008006" key="3">
    <source>
        <dbReference type="Google" id="ProtNLM"/>
    </source>
</evidence>
<proteinExistence type="predicted"/>
<dbReference type="SUPFAM" id="SSF52540">
    <property type="entry name" value="P-loop containing nucleoside triphosphate hydrolases"/>
    <property type="match status" value="1"/>
</dbReference>
<dbReference type="Gene3D" id="3.40.50.300">
    <property type="entry name" value="P-loop containing nucleotide triphosphate hydrolases"/>
    <property type="match status" value="1"/>
</dbReference>
<name>A0A1E3AKP2_9FIRM</name>
<gene>
    <name evidence="1" type="ORF">BEH84_04982</name>
</gene>
<dbReference type="Proteomes" id="UP000095003">
    <property type="component" value="Unassembled WGS sequence"/>
</dbReference>
<protein>
    <recommendedName>
        <fullName evidence="3">Thymidylate kinase</fullName>
    </recommendedName>
</protein>
<reference evidence="1 2" key="1">
    <citation type="submission" date="2016-07" db="EMBL/GenBank/DDBJ databases">
        <title>Characterization of isolates of Eisenbergiella tayi derived from blood cultures, using whole genome sequencing.</title>
        <authorList>
            <person name="Burdz T."/>
            <person name="Wiebe D."/>
            <person name="Huynh C."/>
            <person name="Bernard K."/>
        </authorList>
    </citation>
    <scope>NUCLEOTIDE SEQUENCE [LARGE SCALE GENOMIC DNA]</scope>
    <source>
        <strain evidence="1 2">NML 120489</strain>
    </source>
</reference>
<evidence type="ECO:0000313" key="2">
    <source>
        <dbReference type="Proteomes" id="UP000095003"/>
    </source>
</evidence>
<sequence>MHSKLILVEGIPGSGKSTFAQKIADCYSTRGQKTNLYTEGDYHPADLAWNARLPLEELDNILAPYSAFRADIDKNTHIEDGYAIISYTHVTTDTPEFYKAMEDREVYDSRIPFPEFRELIHKRWLAFGTQAKEKDELTIFECAFLQNQVTELMLMQLADTETMIQYFNDLISTVLPLSPVLFYLSQTNVRETITRVAKQRVSEYGSWIDALIQYMENTPYGRKHGINGFDDVIRTLEIRQQTELEIIRALPIRTHILENSSYDWDALWKKAESYLP</sequence>
<comment type="caution">
    <text evidence="1">The sequence shown here is derived from an EMBL/GenBank/DDBJ whole genome shotgun (WGS) entry which is preliminary data.</text>
</comment>
<dbReference type="RefSeq" id="WP_009254747.1">
    <property type="nucleotide sequence ID" value="NZ_DBFYTC010000117.1"/>
</dbReference>
<organism evidence="1 2">
    <name type="scientific">Eisenbergiella tayi</name>
    <dbReference type="NCBI Taxonomy" id="1432052"/>
    <lineage>
        <taxon>Bacteria</taxon>
        <taxon>Bacillati</taxon>
        <taxon>Bacillota</taxon>
        <taxon>Clostridia</taxon>
        <taxon>Lachnospirales</taxon>
        <taxon>Lachnospiraceae</taxon>
        <taxon>Eisenbergiella</taxon>
    </lineage>
</organism>
<evidence type="ECO:0000313" key="1">
    <source>
        <dbReference type="EMBL" id="ODM09232.1"/>
    </source>
</evidence>
<dbReference type="GeneID" id="29728007"/>
<accession>A0A1E3AKP2</accession>
<dbReference type="EMBL" id="MCGI01000005">
    <property type="protein sequence ID" value="ODM09232.1"/>
    <property type="molecule type" value="Genomic_DNA"/>
</dbReference>
<dbReference type="InterPro" id="IPR027417">
    <property type="entry name" value="P-loop_NTPase"/>
</dbReference>